<dbReference type="SUPFAM" id="SSF51695">
    <property type="entry name" value="PLC-like phosphodiesterases"/>
    <property type="match status" value="1"/>
</dbReference>
<feature type="repeat" description="ANK" evidence="3">
    <location>
        <begin position="227"/>
        <end position="261"/>
    </location>
</feature>
<feature type="domain" description="SPX" evidence="5">
    <location>
        <begin position="1"/>
        <end position="95"/>
    </location>
</feature>
<sequence>MSTERHKLDYKRTRRRSSSSSLQTLIEKKKLIRSSASDDVRSSASFVVLQEGFQQFERDLNKLQQYVELNATGFYKALKKWDKRSKSHTRELYLSRRVEIQPVFNREVLSDLVDTATMALLDLEGFANDEDALMMHPSDTRQPVQNAESDFDSDMLKAVLSDSSDIFREFLTKLTTKSLPNAEARLTRVLMQAMREATDEALTALDEISAVLSSRLFASDVTKIDVYGRTPLHYACLSNAVDDKIVSLLLEHKAPLNALDHNISTPLHYSIIHCRFSTVSLLLQHKAEVNPKNESDYIPLSMACARGHLDIAKLLLDNGAKILYNAEGLQPIHIVARAGHTGFIGLLLENGSDLEARDKFTSEGHVGILKELIACGALTDTRDEDHHSPMYYAAWEGHKAALQALVSAGGAFGNTESTLRRPAAPVAAQVEEEFVDDGIPSLTLPPPILPVRSYGHNYLDKSTFVQIVLSSPSKSVRSPVQWYLDESLFSSSKLTVSLKSAQRRAITELIPHTISLPIMDDAESFTFQIDEVDTIFLEFEIYPTFGSKVIAKGVALPNMFKDASSSRIDGRQCLVPLFDPRLQPIGHVSFEFTIIRPFAGVHFDIHSRIETYWKSTQTLDSSSRTASQHLVTESSLSGEYLWVPVQITNDHVAFISSEWYIPVENVTLGVMDVTSDQLSRICKPQQSGLVEKLRSARTPAELRSILSSAIVKLGDFLENIHPDINLQIQIMFPSAEERSHLGLKFSLDINVAVDSVLSTVFSVSDRRKAANPNMQPRSLFFSSCNATICTAMNWKQPNYPVFLASHAGLSSPTVADASGTYISPHGLSLSRRGEEATSIKEAVKFSRTNNLLGMIIDADIALHAPALITTIKESGLVLITHGSANELRQNVDTQAAHGADGIFLDGVCSFLHGIET</sequence>
<feature type="repeat" description="ANK" evidence="3">
    <location>
        <begin position="262"/>
        <end position="294"/>
    </location>
</feature>
<dbReference type="EMBL" id="MCFI01000028">
    <property type="protein sequence ID" value="ORY74864.1"/>
    <property type="molecule type" value="Genomic_DNA"/>
</dbReference>
<evidence type="ECO:0000259" key="6">
    <source>
        <dbReference type="PROSITE" id="PS51704"/>
    </source>
</evidence>
<dbReference type="PROSITE" id="PS51382">
    <property type="entry name" value="SPX"/>
    <property type="match status" value="1"/>
</dbReference>
<dbReference type="Proteomes" id="UP000193685">
    <property type="component" value="Unassembled WGS sequence"/>
</dbReference>
<dbReference type="InterPro" id="IPR030395">
    <property type="entry name" value="GP_PDE_dom"/>
</dbReference>
<dbReference type="InterPro" id="IPR057506">
    <property type="entry name" value="C2_GPCPD1"/>
</dbReference>
<dbReference type="GO" id="GO:0008081">
    <property type="term" value="F:phosphoric diester hydrolase activity"/>
    <property type="evidence" value="ECO:0007669"/>
    <property type="project" value="InterPro"/>
</dbReference>
<evidence type="ECO:0000313" key="8">
    <source>
        <dbReference type="Proteomes" id="UP000193685"/>
    </source>
</evidence>
<feature type="repeat" description="ANK" evidence="3">
    <location>
        <begin position="327"/>
        <end position="359"/>
    </location>
</feature>
<name>A0A1Y2EUA3_PROLT</name>
<dbReference type="Gene3D" id="1.25.40.20">
    <property type="entry name" value="Ankyrin repeat-containing domain"/>
    <property type="match status" value="1"/>
</dbReference>
<dbReference type="InterPro" id="IPR004331">
    <property type="entry name" value="SPX_dom"/>
</dbReference>
<dbReference type="OrthoDB" id="1577640at2759"/>
<dbReference type="PANTHER" id="PTHR24178">
    <property type="entry name" value="MOLTING PROTEIN MLT-4"/>
    <property type="match status" value="1"/>
</dbReference>
<protein>
    <recommendedName>
        <fullName evidence="9">Ankyrin repeat protein nuc-2</fullName>
    </recommendedName>
</protein>
<dbReference type="SUPFAM" id="SSF48403">
    <property type="entry name" value="Ankyrin repeat"/>
    <property type="match status" value="1"/>
</dbReference>
<dbReference type="Pfam" id="PF03105">
    <property type="entry name" value="SPX"/>
    <property type="match status" value="1"/>
</dbReference>
<dbReference type="Pfam" id="PF13637">
    <property type="entry name" value="Ank_4"/>
    <property type="match status" value="1"/>
</dbReference>
<proteinExistence type="predicted"/>
<dbReference type="PROSITE" id="PS50297">
    <property type="entry name" value="ANK_REP_REGION"/>
    <property type="match status" value="3"/>
</dbReference>
<evidence type="ECO:0000256" key="2">
    <source>
        <dbReference type="ARBA" id="ARBA00023043"/>
    </source>
</evidence>
<feature type="repeat" description="ANK" evidence="3">
    <location>
        <begin position="295"/>
        <end position="327"/>
    </location>
</feature>
<dbReference type="STRING" id="56484.A0A1Y2EUA3"/>
<dbReference type="InterPro" id="IPR002110">
    <property type="entry name" value="Ankyrin_rpt"/>
</dbReference>
<comment type="caution">
    <text evidence="7">The sequence shown here is derived from an EMBL/GenBank/DDBJ whole genome shotgun (WGS) entry which is preliminary data.</text>
</comment>
<organism evidence="7 8">
    <name type="scientific">Protomyces lactucae-debilis</name>
    <dbReference type="NCBI Taxonomy" id="2754530"/>
    <lineage>
        <taxon>Eukaryota</taxon>
        <taxon>Fungi</taxon>
        <taxon>Dikarya</taxon>
        <taxon>Ascomycota</taxon>
        <taxon>Taphrinomycotina</taxon>
        <taxon>Taphrinomycetes</taxon>
        <taxon>Taphrinales</taxon>
        <taxon>Protomycetaceae</taxon>
        <taxon>Protomyces</taxon>
    </lineage>
</organism>
<gene>
    <name evidence="7" type="ORF">BCR37DRAFT_403849</name>
</gene>
<keyword evidence="2 3" id="KW-0040">ANK repeat</keyword>
<dbReference type="Pfam" id="PF12796">
    <property type="entry name" value="Ank_2"/>
    <property type="match status" value="1"/>
</dbReference>
<evidence type="ECO:0000256" key="3">
    <source>
        <dbReference type="PROSITE-ProRule" id="PRU00023"/>
    </source>
</evidence>
<dbReference type="GeneID" id="63788639"/>
<dbReference type="PROSITE" id="PS51704">
    <property type="entry name" value="GP_PDE"/>
    <property type="match status" value="1"/>
</dbReference>
<feature type="region of interest" description="Disordered" evidence="4">
    <location>
        <begin position="1"/>
        <end position="20"/>
    </location>
</feature>
<evidence type="ECO:0000256" key="4">
    <source>
        <dbReference type="SAM" id="MobiDB-lite"/>
    </source>
</evidence>
<dbReference type="Pfam" id="PF25329">
    <property type="entry name" value="C2_GDE1"/>
    <property type="match status" value="1"/>
</dbReference>
<reference evidence="7 8" key="1">
    <citation type="submission" date="2016-07" db="EMBL/GenBank/DDBJ databases">
        <title>Pervasive Adenine N6-methylation of Active Genes in Fungi.</title>
        <authorList>
            <consortium name="DOE Joint Genome Institute"/>
            <person name="Mondo S.J."/>
            <person name="Dannebaum R.O."/>
            <person name="Kuo R.C."/>
            <person name="Labutti K."/>
            <person name="Haridas S."/>
            <person name="Kuo A."/>
            <person name="Salamov A."/>
            <person name="Ahrendt S.R."/>
            <person name="Lipzen A."/>
            <person name="Sullivan W."/>
            <person name="Andreopoulos W.B."/>
            <person name="Clum A."/>
            <person name="Lindquist E."/>
            <person name="Daum C."/>
            <person name="Ramamoorthy G.K."/>
            <person name="Gryganskyi A."/>
            <person name="Culley D."/>
            <person name="Magnuson J.K."/>
            <person name="James T.Y."/>
            <person name="O'Malley M.A."/>
            <person name="Stajich J.E."/>
            <person name="Spatafora J.W."/>
            <person name="Visel A."/>
            <person name="Grigoriev I.V."/>
        </authorList>
    </citation>
    <scope>NUCLEOTIDE SEQUENCE [LARGE SCALE GENOMIC DNA]</scope>
    <source>
        <strain evidence="7 8">12-1054</strain>
    </source>
</reference>
<dbReference type="Gene3D" id="3.20.20.190">
    <property type="entry name" value="Phosphatidylinositol (PI) phosphodiesterase"/>
    <property type="match status" value="1"/>
</dbReference>
<dbReference type="GO" id="GO:0006629">
    <property type="term" value="P:lipid metabolic process"/>
    <property type="evidence" value="ECO:0007669"/>
    <property type="project" value="InterPro"/>
</dbReference>
<dbReference type="InterPro" id="IPR036770">
    <property type="entry name" value="Ankyrin_rpt-contain_sf"/>
</dbReference>
<keyword evidence="8" id="KW-1185">Reference proteome</keyword>
<dbReference type="RefSeq" id="XP_040722170.1">
    <property type="nucleotide sequence ID" value="XM_040872040.1"/>
</dbReference>
<evidence type="ECO:0000259" key="5">
    <source>
        <dbReference type="PROSITE" id="PS51382"/>
    </source>
</evidence>
<feature type="domain" description="GP-PDE" evidence="6">
    <location>
        <begin position="606"/>
        <end position="914"/>
    </location>
</feature>
<evidence type="ECO:0000313" key="7">
    <source>
        <dbReference type="EMBL" id="ORY74864.1"/>
    </source>
</evidence>
<dbReference type="Pfam" id="PF03009">
    <property type="entry name" value="GDPD"/>
    <property type="match status" value="1"/>
</dbReference>
<dbReference type="InterPro" id="IPR017946">
    <property type="entry name" value="PLC-like_Pdiesterase_TIM-brl"/>
</dbReference>
<evidence type="ECO:0008006" key="9">
    <source>
        <dbReference type="Google" id="ProtNLM"/>
    </source>
</evidence>
<feature type="compositionally biased region" description="Basic and acidic residues" evidence="4">
    <location>
        <begin position="1"/>
        <end position="11"/>
    </location>
</feature>
<evidence type="ECO:0000256" key="1">
    <source>
        <dbReference type="ARBA" id="ARBA00022737"/>
    </source>
</evidence>
<dbReference type="PROSITE" id="PS50088">
    <property type="entry name" value="ANK_REPEAT"/>
    <property type="match status" value="4"/>
</dbReference>
<dbReference type="AlphaFoldDB" id="A0A1Y2EUA3"/>
<keyword evidence="1" id="KW-0677">Repeat</keyword>
<dbReference type="OMA" id="LCTALNW"/>
<accession>A0A1Y2EUA3</accession>
<dbReference type="SMART" id="SM00248">
    <property type="entry name" value="ANK"/>
    <property type="match status" value="5"/>
</dbReference>